<dbReference type="NCBIfam" id="TIGR00208">
    <property type="entry name" value="fliS"/>
    <property type="match status" value="1"/>
</dbReference>
<evidence type="ECO:0000313" key="7">
    <source>
        <dbReference type="EMBL" id="OIU69648.1"/>
    </source>
</evidence>
<comment type="caution">
    <text evidence="7">The sequence shown here is derived from an EMBL/GenBank/DDBJ whole genome shotgun (WGS) entry which is preliminary data.</text>
</comment>
<dbReference type="GO" id="GO:0044780">
    <property type="term" value="P:bacterial-type flagellum assembly"/>
    <property type="evidence" value="ECO:0007669"/>
    <property type="project" value="InterPro"/>
</dbReference>
<evidence type="ECO:0000256" key="4">
    <source>
        <dbReference type="ARBA" id="ARBA00022795"/>
    </source>
</evidence>
<dbReference type="CDD" id="cd16098">
    <property type="entry name" value="FliS"/>
    <property type="match status" value="1"/>
</dbReference>
<dbReference type="EMBL" id="MINN01000117">
    <property type="protein sequence ID" value="OIU69648.1"/>
    <property type="molecule type" value="Genomic_DNA"/>
</dbReference>
<keyword evidence="4 6" id="KW-1005">Bacterial flagellum biogenesis</keyword>
<dbReference type="AlphaFoldDB" id="A0A1J6WCP5"/>
<proteinExistence type="inferred from homology"/>
<dbReference type="PANTHER" id="PTHR34773">
    <property type="entry name" value="FLAGELLAR SECRETION CHAPERONE FLIS"/>
    <property type="match status" value="1"/>
</dbReference>
<dbReference type="GO" id="GO:0071973">
    <property type="term" value="P:bacterial-type flagellum-dependent cell motility"/>
    <property type="evidence" value="ECO:0007669"/>
    <property type="project" value="TreeGrafter"/>
</dbReference>
<evidence type="ECO:0000256" key="1">
    <source>
        <dbReference type="ARBA" id="ARBA00004514"/>
    </source>
</evidence>
<evidence type="ECO:0000313" key="8">
    <source>
        <dbReference type="Proteomes" id="UP000182062"/>
    </source>
</evidence>
<dbReference type="PIRSF" id="PIRSF039090">
    <property type="entry name" value="Flis"/>
    <property type="match status" value="1"/>
</dbReference>
<comment type="similarity">
    <text evidence="2 6">Belongs to the FliS family.</text>
</comment>
<comment type="subcellular location">
    <subcellularLocation>
        <location evidence="1 6">Cytoplasm</location>
        <location evidence="1 6">Cytosol</location>
    </subcellularLocation>
</comment>
<sequence>MAINNPYAAYQNNSVTTASPGELTLMLYNGSLKFIHIAKKAIEDKNIELKNTNIQKAQAIVSELMVTLNTDLEISQNLMSLYDYINRRLTEANVKNDSAILEEVEGLITEFRDTWKQVIQLNRQKQHAGQGGLA</sequence>
<protein>
    <recommendedName>
        <fullName evidence="6">Flagellar secretion chaperone FliS</fullName>
    </recommendedName>
</protein>
<dbReference type="InterPro" id="IPR036584">
    <property type="entry name" value="FliS_sf"/>
</dbReference>
<keyword evidence="7" id="KW-0282">Flagellum</keyword>
<evidence type="ECO:0000256" key="2">
    <source>
        <dbReference type="ARBA" id="ARBA00008787"/>
    </source>
</evidence>
<gene>
    <name evidence="7" type="ORF">BHE18_01635</name>
</gene>
<dbReference type="GO" id="GO:0005829">
    <property type="term" value="C:cytosol"/>
    <property type="evidence" value="ECO:0007669"/>
    <property type="project" value="UniProtKB-SubCell"/>
</dbReference>
<dbReference type="Pfam" id="PF02561">
    <property type="entry name" value="FliS"/>
    <property type="match status" value="1"/>
</dbReference>
<keyword evidence="3 6" id="KW-0963">Cytoplasm</keyword>
<dbReference type="Proteomes" id="UP000182062">
    <property type="component" value="Unassembled WGS sequence"/>
</dbReference>
<name>A0A1J6WCP5_9BACI</name>
<dbReference type="RefSeq" id="WP_071619753.1">
    <property type="nucleotide sequence ID" value="NZ_MINN01000117.1"/>
</dbReference>
<keyword evidence="5" id="KW-0143">Chaperone</keyword>
<keyword evidence="7" id="KW-0969">Cilium</keyword>
<evidence type="ECO:0000256" key="3">
    <source>
        <dbReference type="ARBA" id="ARBA00022490"/>
    </source>
</evidence>
<dbReference type="PANTHER" id="PTHR34773:SF1">
    <property type="entry name" value="FLAGELLAR SECRETION CHAPERONE FLIS"/>
    <property type="match status" value="1"/>
</dbReference>
<evidence type="ECO:0000256" key="5">
    <source>
        <dbReference type="ARBA" id="ARBA00023186"/>
    </source>
</evidence>
<dbReference type="SUPFAM" id="SSF101116">
    <property type="entry name" value="Flagellar export chaperone FliS"/>
    <property type="match status" value="1"/>
</dbReference>
<organism evidence="7 8">
    <name type="scientific">Rossellomorea aquimaris</name>
    <dbReference type="NCBI Taxonomy" id="189382"/>
    <lineage>
        <taxon>Bacteria</taxon>
        <taxon>Bacillati</taxon>
        <taxon>Bacillota</taxon>
        <taxon>Bacilli</taxon>
        <taxon>Bacillales</taxon>
        <taxon>Bacillaceae</taxon>
        <taxon>Rossellomorea</taxon>
    </lineage>
</organism>
<evidence type="ECO:0000256" key="6">
    <source>
        <dbReference type="PIRNR" id="PIRNR039090"/>
    </source>
</evidence>
<reference evidence="7 8" key="1">
    <citation type="submission" date="2016-09" db="EMBL/GenBank/DDBJ databases">
        <title>Bacillus aquimaris SAMM genome sequence reveals colonization and biosurfactant production capacities.</title>
        <authorList>
            <person name="Waghmode S.R."/>
            <person name="Suryavanshi M.V."/>
        </authorList>
    </citation>
    <scope>NUCLEOTIDE SEQUENCE [LARGE SCALE GENOMIC DNA]</scope>
    <source>
        <strain evidence="7 8">SAMM</strain>
    </source>
</reference>
<keyword evidence="7" id="KW-0966">Cell projection</keyword>
<dbReference type="OrthoDB" id="1524959at2"/>
<accession>A0A1J6WCP5</accession>
<keyword evidence="8" id="KW-1185">Reference proteome</keyword>
<dbReference type="InterPro" id="IPR003713">
    <property type="entry name" value="FliS"/>
</dbReference>
<dbReference type="Gene3D" id="1.20.120.340">
    <property type="entry name" value="Flagellar protein FliS"/>
    <property type="match status" value="1"/>
</dbReference>